<keyword evidence="3" id="KW-1185">Reference proteome</keyword>
<sequence length="192" mass="21866">MWDDALSRKGTSETIDWFDHWLWDPFSIGSKRNDTAAMSDVAFKQENVPLVGSKMDEAHASRYLVHSGADKKYYNLETHEWSSMSIISVIEDMGDFLRVLAKLQTSIRRKRLDSETTDKVVVIKEKLQPARDHKKSYADSGRKMTEYEVGENVLLKVSPWKGVMHFGKKGKLAPRYVGPFEILERIGPSASG</sequence>
<organism evidence="2 3">
    <name type="scientific">Tanacetum coccineum</name>
    <dbReference type="NCBI Taxonomy" id="301880"/>
    <lineage>
        <taxon>Eukaryota</taxon>
        <taxon>Viridiplantae</taxon>
        <taxon>Streptophyta</taxon>
        <taxon>Embryophyta</taxon>
        <taxon>Tracheophyta</taxon>
        <taxon>Spermatophyta</taxon>
        <taxon>Magnoliopsida</taxon>
        <taxon>eudicotyledons</taxon>
        <taxon>Gunneridae</taxon>
        <taxon>Pentapetalae</taxon>
        <taxon>asterids</taxon>
        <taxon>campanulids</taxon>
        <taxon>Asterales</taxon>
        <taxon>Asteraceae</taxon>
        <taxon>Asteroideae</taxon>
        <taxon>Anthemideae</taxon>
        <taxon>Anthemidinae</taxon>
        <taxon>Tanacetum</taxon>
    </lineage>
</organism>
<dbReference type="PANTHER" id="PTHR46148:SF57">
    <property type="entry name" value="OS12G0499874 PROTEIN"/>
    <property type="match status" value="1"/>
</dbReference>
<feature type="domain" description="Tf2-1-like SH3-like" evidence="1">
    <location>
        <begin position="150"/>
        <end position="190"/>
    </location>
</feature>
<name>A0ABQ4YJY7_9ASTR</name>
<dbReference type="Pfam" id="PF24626">
    <property type="entry name" value="SH3_Tf2-1"/>
    <property type="match status" value="1"/>
</dbReference>
<comment type="caution">
    <text evidence="2">The sequence shown here is derived from an EMBL/GenBank/DDBJ whole genome shotgun (WGS) entry which is preliminary data.</text>
</comment>
<evidence type="ECO:0000313" key="2">
    <source>
        <dbReference type="EMBL" id="GJS77766.1"/>
    </source>
</evidence>
<evidence type="ECO:0000259" key="1">
    <source>
        <dbReference type="Pfam" id="PF24626"/>
    </source>
</evidence>
<dbReference type="PANTHER" id="PTHR46148">
    <property type="entry name" value="CHROMO DOMAIN-CONTAINING PROTEIN"/>
    <property type="match status" value="1"/>
</dbReference>
<protein>
    <recommendedName>
        <fullName evidence="1">Tf2-1-like SH3-like domain-containing protein</fullName>
    </recommendedName>
</protein>
<proteinExistence type="predicted"/>
<gene>
    <name evidence="2" type="ORF">Tco_0727647</name>
</gene>
<reference evidence="2" key="1">
    <citation type="journal article" date="2022" name="Int. J. Mol. Sci.">
        <title>Draft Genome of Tanacetum Coccineum: Genomic Comparison of Closely Related Tanacetum-Family Plants.</title>
        <authorList>
            <person name="Yamashiro T."/>
            <person name="Shiraishi A."/>
            <person name="Nakayama K."/>
            <person name="Satake H."/>
        </authorList>
    </citation>
    <scope>NUCLEOTIDE SEQUENCE</scope>
</reference>
<reference evidence="2" key="2">
    <citation type="submission" date="2022-01" db="EMBL/GenBank/DDBJ databases">
        <authorList>
            <person name="Yamashiro T."/>
            <person name="Shiraishi A."/>
            <person name="Satake H."/>
            <person name="Nakayama K."/>
        </authorList>
    </citation>
    <scope>NUCLEOTIDE SEQUENCE</scope>
</reference>
<dbReference type="EMBL" id="BQNB010010472">
    <property type="protein sequence ID" value="GJS77766.1"/>
    <property type="molecule type" value="Genomic_DNA"/>
</dbReference>
<dbReference type="InterPro" id="IPR056924">
    <property type="entry name" value="SH3_Tf2-1"/>
</dbReference>
<accession>A0ABQ4YJY7</accession>
<evidence type="ECO:0000313" key="3">
    <source>
        <dbReference type="Proteomes" id="UP001151760"/>
    </source>
</evidence>
<dbReference type="Proteomes" id="UP001151760">
    <property type="component" value="Unassembled WGS sequence"/>
</dbReference>